<accession>A0ABM7FFH1</accession>
<feature type="region of interest" description="Disordered" evidence="1">
    <location>
        <begin position="1"/>
        <end position="76"/>
    </location>
</feature>
<sequence length="103" mass="10515">MGAGSFSLAPAAPTRPILEMGAAAPRPPRPQAPDGLRGGGLERKREGWGERGERRGEGGEERAAAEGGRGPARPWGGWIALRARPQAPDGLVVAVLGSDAVAS</sequence>
<evidence type="ECO:0000256" key="1">
    <source>
        <dbReference type="SAM" id="MobiDB-lite"/>
    </source>
</evidence>
<reference evidence="2 3" key="2">
    <citation type="journal article" date="2023" name="ChemBioChem">
        <title>Acyltransferase Domain Exchange between Two Independent Type I Polyketide Synthases in the Same Producer Strain of Macrolide Antibiotics.</title>
        <authorList>
            <person name="Kudo F."/>
            <person name="Kishikawa K."/>
            <person name="Tsuboi K."/>
            <person name="Kido T."/>
            <person name="Usui T."/>
            <person name="Hashimoto J."/>
            <person name="Shin-Ya K."/>
            <person name="Miyanaga A."/>
            <person name="Eguchi T."/>
        </authorList>
    </citation>
    <scope>NUCLEOTIDE SEQUENCE [LARGE SCALE GENOMIC DNA]</scope>
    <source>
        <strain evidence="2 3">A-8890</strain>
    </source>
</reference>
<dbReference type="EMBL" id="AP018448">
    <property type="protein sequence ID" value="BBC35828.1"/>
    <property type="molecule type" value="Genomic_DNA"/>
</dbReference>
<organism evidence="2 3">
    <name type="scientific">Streptomyces graminofaciens</name>
    <dbReference type="NCBI Taxonomy" id="68212"/>
    <lineage>
        <taxon>Bacteria</taxon>
        <taxon>Bacillati</taxon>
        <taxon>Actinomycetota</taxon>
        <taxon>Actinomycetes</taxon>
        <taxon>Kitasatosporales</taxon>
        <taxon>Streptomycetaceae</taxon>
        <taxon>Streptomyces</taxon>
    </lineage>
</organism>
<protein>
    <submittedName>
        <fullName evidence="2">Uncharacterized protein</fullName>
    </submittedName>
</protein>
<keyword evidence="3" id="KW-1185">Reference proteome</keyword>
<feature type="compositionally biased region" description="Basic and acidic residues" evidence="1">
    <location>
        <begin position="40"/>
        <end position="64"/>
    </location>
</feature>
<evidence type="ECO:0000313" key="2">
    <source>
        <dbReference type="EMBL" id="BBC35828.1"/>
    </source>
</evidence>
<evidence type="ECO:0000313" key="3">
    <source>
        <dbReference type="Proteomes" id="UP001321542"/>
    </source>
</evidence>
<gene>
    <name evidence="2" type="ORF">SGFS_071220</name>
</gene>
<name>A0ABM7FFH1_9ACTN</name>
<dbReference type="Proteomes" id="UP001321542">
    <property type="component" value="Chromosome"/>
</dbReference>
<proteinExistence type="predicted"/>
<reference evidence="2 3" key="1">
    <citation type="journal article" date="2010" name="ChemBioChem">
        <title>Cloning and characterization of the biosynthetic gene cluster of 16-membered macrolide antibiotic FD-891: involvement of a dual functional cytochrome P450 monooxygenase catalyzing epoxidation and hydroxylation.</title>
        <authorList>
            <person name="Kudo F."/>
            <person name="Motegi A."/>
            <person name="Mizoue K."/>
            <person name="Eguchi T."/>
        </authorList>
    </citation>
    <scope>NUCLEOTIDE SEQUENCE [LARGE SCALE GENOMIC DNA]</scope>
    <source>
        <strain evidence="2 3">A-8890</strain>
    </source>
</reference>